<accession>A0ACB9NFR2</accession>
<name>A0ACB9NFR2_BAUVA</name>
<evidence type="ECO:0000313" key="2">
    <source>
        <dbReference type="Proteomes" id="UP000828941"/>
    </source>
</evidence>
<organism evidence="1 2">
    <name type="scientific">Bauhinia variegata</name>
    <name type="common">Purple orchid tree</name>
    <name type="synonym">Phanera variegata</name>
    <dbReference type="NCBI Taxonomy" id="167791"/>
    <lineage>
        <taxon>Eukaryota</taxon>
        <taxon>Viridiplantae</taxon>
        <taxon>Streptophyta</taxon>
        <taxon>Embryophyta</taxon>
        <taxon>Tracheophyta</taxon>
        <taxon>Spermatophyta</taxon>
        <taxon>Magnoliopsida</taxon>
        <taxon>eudicotyledons</taxon>
        <taxon>Gunneridae</taxon>
        <taxon>Pentapetalae</taxon>
        <taxon>rosids</taxon>
        <taxon>fabids</taxon>
        <taxon>Fabales</taxon>
        <taxon>Fabaceae</taxon>
        <taxon>Cercidoideae</taxon>
        <taxon>Cercideae</taxon>
        <taxon>Bauhiniinae</taxon>
        <taxon>Bauhinia</taxon>
    </lineage>
</organism>
<proteinExistence type="predicted"/>
<dbReference type="EMBL" id="CM039431">
    <property type="protein sequence ID" value="KAI4335174.1"/>
    <property type="molecule type" value="Genomic_DNA"/>
</dbReference>
<evidence type="ECO:0000313" key="1">
    <source>
        <dbReference type="EMBL" id="KAI4335174.1"/>
    </source>
</evidence>
<protein>
    <submittedName>
        <fullName evidence="1">Uncharacterized protein</fullName>
    </submittedName>
</protein>
<sequence length="112" mass="12955">MQAAISHVQKGDAAEEVAMEDPEAKIKNPDKEAAKKPTFDANLWPDEKEDEFQGVREQMRYTYASETDGRRRSAEVTVMMEIEKAQKWNRRPHLISFLYTRAFQDAGFTQSE</sequence>
<comment type="caution">
    <text evidence="1">The sequence shown here is derived from an EMBL/GenBank/DDBJ whole genome shotgun (WGS) entry which is preliminary data.</text>
</comment>
<reference evidence="1 2" key="1">
    <citation type="journal article" date="2022" name="DNA Res.">
        <title>Chromosomal-level genome assembly of the orchid tree Bauhinia variegata (Leguminosae; Cercidoideae) supports the allotetraploid origin hypothesis of Bauhinia.</title>
        <authorList>
            <person name="Zhong Y."/>
            <person name="Chen Y."/>
            <person name="Zheng D."/>
            <person name="Pang J."/>
            <person name="Liu Y."/>
            <person name="Luo S."/>
            <person name="Meng S."/>
            <person name="Qian L."/>
            <person name="Wei D."/>
            <person name="Dai S."/>
            <person name="Zhou R."/>
        </authorList>
    </citation>
    <scope>NUCLEOTIDE SEQUENCE [LARGE SCALE GENOMIC DNA]</scope>
    <source>
        <strain evidence="1">BV-YZ2020</strain>
    </source>
</reference>
<gene>
    <name evidence="1" type="ORF">L6164_013844</name>
</gene>
<dbReference type="Proteomes" id="UP000828941">
    <property type="component" value="Chromosome 6"/>
</dbReference>
<keyword evidence="2" id="KW-1185">Reference proteome</keyword>